<dbReference type="InterPro" id="IPR014284">
    <property type="entry name" value="RNA_pol_sigma-70_dom"/>
</dbReference>
<dbReference type="GO" id="GO:0003677">
    <property type="term" value="F:DNA binding"/>
    <property type="evidence" value="ECO:0007669"/>
    <property type="project" value="InterPro"/>
</dbReference>
<evidence type="ECO:0000256" key="1">
    <source>
        <dbReference type="ARBA" id="ARBA00010641"/>
    </source>
</evidence>
<accession>A0A6N9NGP1</accession>
<dbReference type="SUPFAM" id="SSF88659">
    <property type="entry name" value="Sigma3 and sigma4 domains of RNA polymerase sigma factors"/>
    <property type="match status" value="1"/>
</dbReference>
<sequence>MTAIEFNNQIVSLQNPLKYFALKLTADQEDANDLLQETLLKALRYREKFVDPTNLKAWMYTIMKNTFINNYRRVSRQKTIIDSTEESYFLNISKESASETPDSALRYEEIKKEVDRLEDDVRIPFDMHNSGFKYKEIADELNMPIGTVKSRIFLARKKLTSALEDYA</sequence>
<feature type="domain" description="RNA polymerase sigma factor 70 region 4 type 2" evidence="6">
    <location>
        <begin position="108"/>
        <end position="159"/>
    </location>
</feature>
<comment type="similarity">
    <text evidence="1">Belongs to the sigma-70 factor family. ECF subfamily.</text>
</comment>
<dbReference type="NCBIfam" id="TIGR02937">
    <property type="entry name" value="sigma70-ECF"/>
    <property type="match status" value="1"/>
</dbReference>
<keyword evidence="3" id="KW-0731">Sigma factor</keyword>
<dbReference type="PANTHER" id="PTHR43133:SF25">
    <property type="entry name" value="RNA POLYMERASE SIGMA FACTOR RFAY-RELATED"/>
    <property type="match status" value="1"/>
</dbReference>
<keyword evidence="2" id="KW-0805">Transcription regulation</keyword>
<dbReference type="InterPro" id="IPR036388">
    <property type="entry name" value="WH-like_DNA-bd_sf"/>
</dbReference>
<dbReference type="RefSeq" id="WP_160631678.1">
    <property type="nucleotide sequence ID" value="NZ_WWNE01000003.1"/>
</dbReference>
<keyword evidence="4" id="KW-0804">Transcription</keyword>
<dbReference type="InterPro" id="IPR013324">
    <property type="entry name" value="RNA_pol_sigma_r3/r4-like"/>
</dbReference>
<dbReference type="Gene3D" id="1.10.1740.10">
    <property type="match status" value="1"/>
</dbReference>
<dbReference type="Pfam" id="PF04542">
    <property type="entry name" value="Sigma70_r2"/>
    <property type="match status" value="1"/>
</dbReference>
<dbReference type="Proteomes" id="UP000470771">
    <property type="component" value="Unassembled WGS sequence"/>
</dbReference>
<dbReference type="GO" id="GO:0016987">
    <property type="term" value="F:sigma factor activity"/>
    <property type="evidence" value="ECO:0007669"/>
    <property type="project" value="UniProtKB-KW"/>
</dbReference>
<keyword evidence="8" id="KW-1185">Reference proteome</keyword>
<protein>
    <submittedName>
        <fullName evidence="7">Sigma-70 family RNA polymerase sigma factor</fullName>
    </submittedName>
</protein>
<name>A0A6N9NGP1_9FLAO</name>
<evidence type="ECO:0000259" key="6">
    <source>
        <dbReference type="Pfam" id="PF08281"/>
    </source>
</evidence>
<dbReference type="InterPro" id="IPR039425">
    <property type="entry name" value="RNA_pol_sigma-70-like"/>
</dbReference>
<dbReference type="AlphaFoldDB" id="A0A6N9NGP1"/>
<proteinExistence type="inferred from homology"/>
<dbReference type="InterPro" id="IPR013325">
    <property type="entry name" value="RNA_pol_sigma_r2"/>
</dbReference>
<evidence type="ECO:0000313" key="8">
    <source>
        <dbReference type="Proteomes" id="UP000470771"/>
    </source>
</evidence>
<dbReference type="GO" id="GO:0006352">
    <property type="term" value="P:DNA-templated transcription initiation"/>
    <property type="evidence" value="ECO:0007669"/>
    <property type="project" value="InterPro"/>
</dbReference>
<comment type="caution">
    <text evidence="7">The sequence shown here is derived from an EMBL/GenBank/DDBJ whole genome shotgun (WGS) entry which is preliminary data.</text>
</comment>
<reference evidence="7 8" key="1">
    <citation type="submission" date="2019-12" db="EMBL/GenBank/DDBJ databases">
        <authorList>
            <person name="Zhao J."/>
        </authorList>
    </citation>
    <scope>NUCLEOTIDE SEQUENCE [LARGE SCALE GENOMIC DNA]</scope>
    <source>
        <strain evidence="7 8">S-15</strain>
    </source>
</reference>
<dbReference type="Pfam" id="PF08281">
    <property type="entry name" value="Sigma70_r4_2"/>
    <property type="match status" value="1"/>
</dbReference>
<dbReference type="InterPro" id="IPR013249">
    <property type="entry name" value="RNA_pol_sigma70_r4_t2"/>
</dbReference>
<evidence type="ECO:0000313" key="7">
    <source>
        <dbReference type="EMBL" id="NBG64999.1"/>
    </source>
</evidence>
<dbReference type="PANTHER" id="PTHR43133">
    <property type="entry name" value="RNA POLYMERASE ECF-TYPE SIGMA FACTO"/>
    <property type="match status" value="1"/>
</dbReference>
<evidence type="ECO:0000256" key="4">
    <source>
        <dbReference type="ARBA" id="ARBA00023163"/>
    </source>
</evidence>
<dbReference type="SUPFAM" id="SSF88946">
    <property type="entry name" value="Sigma2 domain of RNA polymerase sigma factors"/>
    <property type="match status" value="1"/>
</dbReference>
<organism evidence="7 8">
    <name type="scientific">Acidiluteibacter ferrifornacis</name>
    <dbReference type="NCBI Taxonomy" id="2692424"/>
    <lineage>
        <taxon>Bacteria</taxon>
        <taxon>Pseudomonadati</taxon>
        <taxon>Bacteroidota</taxon>
        <taxon>Flavobacteriia</taxon>
        <taxon>Flavobacteriales</taxon>
        <taxon>Cryomorphaceae</taxon>
        <taxon>Acidiluteibacter</taxon>
    </lineage>
</organism>
<gene>
    <name evidence="7" type="ORF">GQN54_02645</name>
</gene>
<dbReference type="Gene3D" id="1.10.10.10">
    <property type="entry name" value="Winged helix-like DNA-binding domain superfamily/Winged helix DNA-binding domain"/>
    <property type="match status" value="1"/>
</dbReference>
<evidence type="ECO:0000259" key="5">
    <source>
        <dbReference type="Pfam" id="PF04542"/>
    </source>
</evidence>
<evidence type="ECO:0000256" key="2">
    <source>
        <dbReference type="ARBA" id="ARBA00023015"/>
    </source>
</evidence>
<dbReference type="EMBL" id="WWNE01000003">
    <property type="protein sequence ID" value="NBG64999.1"/>
    <property type="molecule type" value="Genomic_DNA"/>
</dbReference>
<evidence type="ECO:0000256" key="3">
    <source>
        <dbReference type="ARBA" id="ARBA00023082"/>
    </source>
</evidence>
<dbReference type="InterPro" id="IPR007627">
    <property type="entry name" value="RNA_pol_sigma70_r2"/>
</dbReference>
<feature type="domain" description="RNA polymerase sigma-70 region 2" evidence="5">
    <location>
        <begin position="12"/>
        <end position="76"/>
    </location>
</feature>